<dbReference type="Gene3D" id="1.25.40.20">
    <property type="entry name" value="Ankyrin repeat-containing domain"/>
    <property type="match status" value="2"/>
</dbReference>
<feature type="domain" description="PGG" evidence="9">
    <location>
        <begin position="467"/>
        <end position="574"/>
    </location>
</feature>
<evidence type="ECO:0000313" key="10">
    <source>
        <dbReference type="Proteomes" id="UP000827889"/>
    </source>
</evidence>
<feature type="repeat" description="ANK" evidence="7">
    <location>
        <begin position="290"/>
        <end position="313"/>
    </location>
</feature>
<proteinExistence type="predicted"/>
<evidence type="ECO:0000256" key="6">
    <source>
        <dbReference type="ARBA" id="ARBA00023136"/>
    </source>
</evidence>
<evidence type="ECO:0000256" key="5">
    <source>
        <dbReference type="ARBA" id="ARBA00023043"/>
    </source>
</evidence>
<evidence type="ECO:0000256" key="2">
    <source>
        <dbReference type="ARBA" id="ARBA00022692"/>
    </source>
</evidence>
<feature type="repeat" description="ANK" evidence="7">
    <location>
        <begin position="120"/>
        <end position="152"/>
    </location>
</feature>
<evidence type="ECO:0000256" key="1">
    <source>
        <dbReference type="ARBA" id="ARBA00004141"/>
    </source>
</evidence>
<evidence type="ECO:0000256" key="3">
    <source>
        <dbReference type="ARBA" id="ARBA00022737"/>
    </source>
</evidence>
<evidence type="ECO:0000313" key="11">
    <source>
        <dbReference type="RefSeq" id="XP_048133699.1"/>
    </source>
</evidence>
<keyword evidence="2 8" id="KW-0812">Transmembrane</keyword>
<sequence length="765" mass="85731">MDSDSASIDIGDREIWDQRRARLKALESVNGTHLQAEFKHRAYLLLRDAVEEGNVDEFIKALEKYSAEERVPLCDIIDVHGPSGNSWLHVAAGTEKADILRVLLEVFPKKRLASAKVNYRGDTALHVAARAGRIHTAELLLGCGSIVDMANDTGNTALHEAVKNRHYDLTCLLLHGGSSLVYKKNKESKCPLYLAVETGELKILRRLMMAAKEYELPPSQMEGMSPVHGAVMHRRLDMLEAISELKKELFDLRDARGGTPLHLAAYVNYVEGVKFLVKEFTWSTYAGDEEGHLPIHVACKMGHLEAIKELLRHWLHPEELLTLKEGQNILHVAAKYGRHLVVNYILYKLASFFYHRPSYAKFEKLINAKDKEGNTPLHVATLHRQEEALVSLTLDYRVDLELVNNDNLTALDIVDERITKADAPRRVYVTQNILESAGAPRSKDKAICRPKSLDTMRDMEPHEKNIFKDIANTRMLVATLVVTVTFAAGFQVPGGYNSSKPDVGIAALLGKPMYDVFVICNAVALYSSIIAVAILHGSENDDRQFMASVLRIARIPVVIALAAMSVAFVAGVYVTTSKRTWVANVALIVGITPLFVLLVIYTVFHRGVLHKLFDMLKVISELKKELFDLRDARGGAPLHLAAYVNYVEGVKFLVKEFTWSYDTDAGIAKLLGKAMFDVFVICNAVALYSSIIAVAILHGPENNDWQFMDRVLGITPLFVLLVIYTVFYRGVLHKLFGIATVRSWSKWAAQWVKWAEKEDKKQRLP</sequence>
<evidence type="ECO:0000256" key="7">
    <source>
        <dbReference type="PROSITE-ProRule" id="PRU00023"/>
    </source>
</evidence>
<dbReference type="PROSITE" id="PS50297">
    <property type="entry name" value="ANK_REP_REGION"/>
    <property type="match status" value="5"/>
</dbReference>
<feature type="transmembrane region" description="Helical" evidence="8">
    <location>
        <begin position="516"/>
        <end position="535"/>
    </location>
</feature>
<feature type="transmembrane region" description="Helical" evidence="8">
    <location>
        <begin position="475"/>
        <end position="496"/>
    </location>
</feature>
<feature type="transmembrane region" description="Helical" evidence="8">
    <location>
        <begin position="711"/>
        <end position="732"/>
    </location>
</feature>
<comment type="subcellular location">
    <subcellularLocation>
        <location evidence="1">Membrane</location>
        <topology evidence="1">Multi-pass membrane protein</topology>
    </subcellularLocation>
</comment>
<evidence type="ECO:0000256" key="4">
    <source>
        <dbReference type="ARBA" id="ARBA00022989"/>
    </source>
</evidence>
<dbReference type="PROSITE" id="PS50088">
    <property type="entry name" value="ANK_REPEAT"/>
    <property type="match status" value="5"/>
</dbReference>
<dbReference type="GeneID" id="125314754"/>
<dbReference type="SUPFAM" id="SSF48403">
    <property type="entry name" value="Ankyrin repeat"/>
    <property type="match status" value="2"/>
</dbReference>
<dbReference type="PANTHER" id="PTHR24186">
    <property type="entry name" value="PROTEIN PHOSPHATASE 1 REGULATORY SUBUNIT"/>
    <property type="match status" value="1"/>
</dbReference>
<feature type="repeat" description="ANK" evidence="7">
    <location>
        <begin position="372"/>
        <end position="405"/>
    </location>
</feature>
<feature type="transmembrane region" description="Helical" evidence="8">
    <location>
        <begin position="678"/>
        <end position="699"/>
    </location>
</feature>
<dbReference type="RefSeq" id="XP_048133699.1">
    <property type="nucleotide sequence ID" value="XM_048277742.1"/>
</dbReference>
<accession>A0ABM3HAR3</accession>
<dbReference type="SMART" id="SM00248">
    <property type="entry name" value="ANK"/>
    <property type="match status" value="10"/>
</dbReference>
<dbReference type="InterPro" id="IPR002110">
    <property type="entry name" value="Ankyrin_rpt"/>
</dbReference>
<reference evidence="10" key="1">
    <citation type="submission" date="2025-05" db="UniProtKB">
        <authorList>
            <consortium name="RefSeq"/>
        </authorList>
    </citation>
    <scope>NUCLEOTIDE SEQUENCE [LARGE SCALE GENOMIC DNA]</scope>
</reference>
<name>A0ABM3HAR3_9MYRT</name>
<dbReference type="Proteomes" id="UP000827889">
    <property type="component" value="Chromosome 1"/>
</dbReference>
<feature type="repeat" description="ANK" evidence="7">
    <location>
        <begin position="256"/>
        <end position="278"/>
    </location>
</feature>
<protein>
    <submittedName>
        <fullName evidence="11">Protein ACCELERATED CELL DEATH 6-like</fullName>
    </submittedName>
</protein>
<feature type="domain" description="PGG" evidence="9">
    <location>
        <begin position="662"/>
        <end position="698"/>
    </location>
</feature>
<keyword evidence="3" id="KW-0677">Repeat</keyword>
<dbReference type="Pfam" id="PF12796">
    <property type="entry name" value="Ank_2"/>
    <property type="match status" value="3"/>
</dbReference>
<dbReference type="Pfam" id="PF13962">
    <property type="entry name" value="PGG"/>
    <property type="match status" value="2"/>
</dbReference>
<keyword evidence="5 7" id="KW-0040">ANK repeat</keyword>
<feature type="transmembrane region" description="Helical" evidence="8">
    <location>
        <begin position="555"/>
        <end position="575"/>
    </location>
</feature>
<dbReference type="InterPro" id="IPR036770">
    <property type="entry name" value="Ankyrin_rpt-contain_sf"/>
</dbReference>
<feature type="transmembrane region" description="Helical" evidence="8">
    <location>
        <begin position="581"/>
        <end position="604"/>
    </location>
</feature>
<keyword evidence="6 8" id="KW-0472">Membrane</keyword>
<evidence type="ECO:0000256" key="8">
    <source>
        <dbReference type="SAM" id="Phobius"/>
    </source>
</evidence>
<reference evidence="11" key="2">
    <citation type="submission" date="2025-08" db="UniProtKB">
        <authorList>
            <consortium name="RefSeq"/>
        </authorList>
    </citation>
    <scope>IDENTIFICATION</scope>
    <source>
        <tissue evidence="11">Leaf</tissue>
    </source>
</reference>
<gene>
    <name evidence="11" type="primary">LOC125314754</name>
</gene>
<dbReference type="PANTHER" id="PTHR24186:SF46">
    <property type="entry name" value="PROTEIN ACCELERATED CELL DEATH 6-LIKE"/>
    <property type="match status" value="1"/>
</dbReference>
<keyword evidence="4 8" id="KW-1133">Transmembrane helix</keyword>
<feature type="repeat" description="ANK" evidence="7">
    <location>
        <begin position="153"/>
        <end position="185"/>
    </location>
</feature>
<keyword evidence="10" id="KW-1185">Reference proteome</keyword>
<dbReference type="InterPro" id="IPR026961">
    <property type="entry name" value="PGG_dom"/>
</dbReference>
<evidence type="ECO:0000259" key="9">
    <source>
        <dbReference type="Pfam" id="PF13962"/>
    </source>
</evidence>
<organism evidence="10 11">
    <name type="scientific">Rhodamnia argentea</name>
    <dbReference type="NCBI Taxonomy" id="178133"/>
    <lineage>
        <taxon>Eukaryota</taxon>
        <taxon>Viridiplantae</taxon>
        <taxon>Streptophyta</taxon>
        <taxon>Embryophyta</taxon>
        <taxon>Tracheophyta</taxon>
        <taxon>Spermatophyta</taxon>
        <taxon>Magnoliopsida</taxon>
        <taxon>eudicotyledons</taxon>
        <taxon>Gunneridae</taxon>
        <taxon>Pentapetalae</taxon>
        <taxon>rosids</taxon>
        <taxon>malvids</taxon>
        <taxon>Myrtales</taxon>
        <taxon>Myrtaceae</taxon>
        <taxon>Myrtoideae</taxon>
        <taxon>Myrteae</taxon>
        <taxon>Australasian group</taxon>
        <taxon>Rhodamnia</taxon>
    </lineage>
</organism>